<evidence type="ECO:0000256" key="3">
    <source>
        <dbReference type="ARBA" id="ARBA00023015"/>
    </source>
</evidence>
<keyword evidence="2" id="KW-0902">Two-component regulatory system</keyword>
<evidence type="ECO:0000256" key="1">
    <source>
        <dbReference type="ARBA" id="ARBA00022553"/>
    </source>
</evidence>
<reference evidence="10" key="1">
    <citation type="journal article" date="2018" name="Front. Microbiol.">
        <title>Genome-Based Analysis Reveals the Taxonomy and Diversity of the Family Idiomarinaceae.</title>
        <authorList>
            <person name="Liu Y."/>
            <person name="Lai Q."/>
            <person name="Shao Z."/>
        </authorList>
    </citation>
    <scope>NUCLEOTIDE SEQUENCE [LARGE SCALE GENOMIC DNA]</scope>
    <source>
        <strain evidence="10">KYW314</strain>
    </source>
</reference>
<comment type="caution">
    <text evidence="9">The sequence shown here is derived from an EMBL/GenBank/DDBJ whole genome shotgun (WGS) entry which is preliminary data.</text>
</comment>
<keyword evidence="10" id="KW-1185">Reference proteome</keyword>
<keyword evidence="3" id="KW-0805">Transcription regulation</keyword>
<dbReference type="Pfam" id="PF00072">
    <property type="entry name" value="Response_reg"/>
    <property type="match status" value="1"/>
</dbReference>
<dbReference type="EMBL" id="PIPR01000001">
    <property type="protein sequence ID" value="RUO42006.1"/>
    <property type="molecule type" value="Genomic_DNA"/>
</dbReference>
<dbReference type="InterPro" id="IPR001789">
    <property type="entry name" value="Sig_transdc_resp-reg_receiver"/>
</dbReference>
<evidence type="ECO:0000259" key="7">
    <source>
        <dbReference type="PROSITE" id="PS50110"/>
    </source>
</evidence>
<dbReference type="GO" id="GO:0006355">
    <property type="term" value="P:regulation of DNA-templated transcription"/>
    <property type="evidence" value="ECO:0007669"/>
    <property type="project" value="TreeGrafter"/>
</dbReference>
<keyword evidence="4 9" id="KW-0238">DNA-binding</keyword>
<evidence type="ECO:0000313" key="9">
    <source>
        <dbReference type="EMBL" id="RUO42006.1"/>
    </source>
</evidence>
<sequence>MVKVLIVDDEPLAHDVLLHYIKEHQEIAVVGQCYSATEALTYLAHHQVDLMFVDIKMPGLSGLDMLRVMANKPQVILCTAFQEYAIEGFELDVTDYLLKPVRAERFAQAIEKVRQRILSASSASERQSLILRVDREDRKLWLDSIECFESYGNFVKVWQDQQCCLTNGPLKALAEKLPSEDFMQVHKSVLVNKAHIIARDTISLTLKSGRKVPIGKSFKADLADLW</sequence>
<dbReference type="PANTHER" id="PTHR48111">
    <property type="entry name" value="REGULATOR OF RPOS"/>
    <property type="match status" value="1"/>
</dbReference>
<dbReference type="GO" id="GO:0032993">
    <property type="term" value="C:protein-DNA complex"/>
    <property type="evidence" value="ECO:0007669"/>
    <property type="project" value="TreeGrafter"/>
</dbReference>
<dbReference type="Gene3D" id="2.40.50.1020">
    <property type="entry name" value="LytTr DNA-binding domain"/>
    <property type="match status" value="1"/>
</dbReference>
<keyword evidence="5" id="KW-0804">Transcription</keyword>
<dbReference type="Proteomes" id="UP000287766">
    <property type="component" value="Unassembled WGS sequence"/>
</dbReference>
<dbReference type="Gene3D" id="3.40.50.2300">
    <property type="match status" value="1"/>
</dbReference>
<dbReference type="InterPro" id="IPR039420">
    <property type="entry name" value="WalR-like"/>
</dbReference>
<dbReference type="PROSITE" id="PS50110">
    <property type="entry name" value="RESPONSE_REGULATORY"/>
    <property type="match status" value="1"/>
</dbReference>
<evidence type="ECO:0000256" key="5">
    <source>
        <dbReference type="ARBA" id="ARBA00023163"/>
    </source>
</evidence>
<dbReference type="SMART" id="SM00448">
    <property type="entry name" value="REC"/>
    <property type="match status" value="1"/>
</dbReference>
<dbReference type="Pfam" id="PF04397">
    <property type="entry name" value="LytTR"/>
    <property type="match status" value="1"/>
</dbReference>
<accession>A0A7Z7EUB5</accession>
<dbReference type="SMART" id="SM00850">
    <property type="entry name" value="LytTR"/>
    <property type="match status" value="1"/>
</dbReference>
<feature type="domain" description="Response regulatory" evidence="7">
    <location>
        <begin position="3"/>
        <end position="114"/>
    </location>
</feature>
<gene>
    <name evidence="9" type="ORF">CWE22_07645</name>
</gene>
<keyword evidence="1 6" id="KW-0597">Phosphoprotein</keyword>
<proteinExistence type="predicted"/>
<evidence type="ECO:0000313" key="10">
    <source>
        <dbReference type="Proteomes" id="UP000287766"/>
    </source>
</evidence>
<dbReference type="PROSITE" id="PS50930">
    <property type="entry name" value="HTH_LYTTR"/>
    <property type="match status" value="1"/>
</dbReference>
<name>A0A7Z7EUB5_9GAMM</name>
<dbReference type="InterPro" id="IPR007492">
    <property type="entry name" value="LytTR_DNA-bd_dom"/>
</dbReference>
<dbReference type="AlphaFoldDB" id="A0A7Z7EUB5"/>
<dbReference type="GO" id="GO:0005829">
    <property type="term" value="C:cytosol"/>
    <property type="evidence" value="ECO:0007669"/>
    <property type="project" value="TreeGrafter"/>
</dbReference>
<feature type="modified residue" description="4-aspartylphosphate" evidence="6">
    <location>
        <position position="54"/>
    </location>
</feature>
<feature type="domain" description="HTH LytTR-type" evidence="8">
    <location>
        <begin position="129"/>
        <end position="226"/>
    </location>
</feature>
<evidence type="ECO:0000256" key="6">
    <source>
        <dbReference type="PROSITE-ProRule" id="PRU00169"/>
    </source>
</evidence>
<evidence type="ECO:0000256" key="2">
    <source>
        <dbReference type="ARBA" id="ARBA00023012"/>
    </source>
</evidence>
<dbReference type="InterPro" id="IPR011006">
    <property type="entry name" value="CheY-like_superfamily"/>
</dbReference>
<dbReference type="PANTHER" id="PTHR48111:SF1">
    <property type="entry name" value="TWO-COMPONENT RESPONSE REGULATOR ORR33"/>
    <property type="match status" value="1"/>
</dbReference>
<protein>
    <submittedName>
        <fullName evidence="9">DNA-binding response regulator</fullName>
    </submittedName>
</protein>
<evidence type="ECO:0000256" key="4">
    <source>
        <dbReference type="ARBA" id="ARBA00023125"/>
    </source>
</evidence>
<dbReference type="GO" id="GO:0000976">
    <property type="term" value="F:transcription cis-regulatory region binding"/>
    <property type="evidence" value="ECO:0007669"/>
    <property type="project" value="TreeGrafter"/>
</dbReference>
<organism evidence="9 10">
    <name type="scientific">Pseudidiomarina aestuarii</name>
    <dbReference type="NCBI Taxonomy" id="624146"/>
    <lineage>
        <taxon>Bacteria</taxon>
        <taxon>Pseudomonadati</taxon>
        <taxon>Pseudomonadota</taxon>
        <taxon>Gammaproteobacteria</taxon>
        <taxon>Alteromonadales</taxon>
        <taxon>Idiomarinaceae</taxon>
        <taxon>Pseudidiomarina</taxon>
    </lineage>
</organism>
<dbReference type="SUPFAM" id="SSF52172">
    <property type="entry name" value="CheY-like"/>
    <property type="match status" value="1"/>
</dbReference>
<evidence type="ECO:0000259" key="8">
    <source>
        <dbReference type="PROSITE" id="PS50930"/>
    </source>
</evidence>
<dbReference type="GO" id="GO:0000156">
    <property type="term" value="F:phosphorelay response regulator activity"/>
    <property type="evidence" value="ECO:0007669"/>
    <property type="project" value="TreeGrafter"/>
</dbReference>